<dbReference type="RefSeq" id="WP_108004521.1">
    <property type="nucleotide sequence ID" value="NZ_JBHEEX010000012.1"/>
</dbReference>
<keyword evidence="2 9" id="KW-0479">Metal-binding</keyword>
<dbReference type="PANTHER" id="PTHR43434">
    <property type="entry name" value="PHOSPHOGLYCOLATE PHOSPHATASE"/>
    <property type="match status" value="1"/>
</dbReference>
<dbReference type="GO" id="GO:0019700">
    <property type="term" value="P:organic phosphonate catabolic process"/>
    <property type="evidence" value="ECO:0007669"/>
    <property type="project" value="InterPro"/>
</dbReference>
<accession>A0A2T5AXJ0</accession>
<dbReference type="InterPro" id="IPR006323">
    <property type="entry name" value="Phosphonoacetald_hydro"/>
</dbReference>
<evidence type="ECO:0000256" key="2">
    <source>
        <dbReference type="ARBA" id="ARBA00022723"/>
    </source>
</evidence>
<dbReference type="GO" id="GO:0008967">
    <property type="term" value="F:phosphoglycolate phosphatase activity"/>
    <property type="evidence" value="ECO:0007669"/>
    <property type="project" value="TreeGrafter"/>
</dbReference>
<evidence type="ECO:0000256" key="5">
    <source>
        <dbReference type="ARBA" id="ARBA00023270"/>
    </source>
</evidence>
<dbReference type="Gene3D" id="3.40.50.1000">
    <property type="entry name" value="HAD superfamily/HAD-like"/>
    <property type="match status" value="1"/>
</dbReference>
<dbReference type="Proteomes" id="UP000241247">
    <property type="component" value="Unassembled WGS sequence"/>
</dbReference>
<dbReference type="GO" id="GO:0050194">
    <property type="term" value="F:phosphonoacetaldehyde hydrolase activity"/>
    <property type="evidence" value="ECO:0007669"/>
    <property type="project" value="UniProtKB-UniRule"/>
</dbReference>
<dbReference type="InterPro" id="IPR023214">
    <property type="entry name" value="HAD_sf"/>
</dbReference>
<keyword evidence="11" id="KW-1185">Reference proteome</keyword>
<evidence type="ECO:0000256" key="1">
    <source>
        <dbReference type="ARBA" id="ARBA00011738"/>
    </source>
</evidence>
<dbReference type="SUPFAM" id="SSF56784">
    <property type="entry name" value="HAD-like"/>
    <property type="match status" value="1"/>
</dbReference>
<dbReference type="GO" id="GO:0000287">
    <property type="term" value="F:magnesium ion binding"/>
    <property type="evidence" value="ECO:0007669"/>
    <property type="project" value="UniProtKB-UniRule"/>
</dbReference>
<evidence type="ECO:0000256" key="4">
    <source>
        <dbReference type="ARBA" id="ARBA00022842"/>
    </source>
</evidence>
<name>A0A2T5AXJ0_MYCDI</name>
<keyword evidence="4 9" id="KW-0460">Magnesium</keyword>
<dbReference type="SFLD" id="SFLDG01135">
    <property type="entry name" value="C1.5.6:_HAD__Beta-PGM__Phospha"/>
    <property type="match status" value="1"/>
</dbReference>
<dbReference type="AlphaFoldDB" id="A0A2T5AXJ0"/>
<dbReference type="InterPro" id="IPR050155">
    <property type="entry name" value="HAD-like_hydrolase_sf"/>
</dbReference>
<evidence type="ECO:0000313" key="11">
    <source>
        <dbReference type="Proteomes" id="UP000241247"/>
    </source>
</evidence>
<dbReference type="EC" id="3.11.1.1" evidence="8 9"/>
<evidence type="ECO:0000313" key="10">
    <source>
        <dbReference type="EMBL" id="PTM91453.1"/>
    </source>
</evidence>
<comment type="cofactor">
    <cofactor evidence="9">
        <name>Mg(2+)</name>
        <dbReference type="ChEBI" id="CHEBI:18420"/>
    </cofactor>
    <text evidence="9">Binds 1 Mg(2+) ion per subunit.</text>
</comment>
<dbReference type="GO" id="GO:0006281">
    <property type="term" value="P:DNA repair"/>
    <property type="evidence" value="ECO:0007669"/>
    <property type="project" value="TreeGrafter"/>
</dbReference>
<dbReference type="SFLD" id="SFLDS00003">
    <property type="entry name" value="Haloacid_Dehalogenase"/>
    <property type="match status" value="1"/>
</dbReference>
<dbReference type="FunFam" id="1.10.150.240:FF:000006">
    <property type="entry name" value="Phosphonoacetaldehyde hydrolase"/>
    <property type="match status" value="1"/>
</dbReference>
<keyword evidence="5 9" id="KW-0704">Schiff base</keyword>
<comment type="catalytic activity">
    <reaction evidence="6 9">
        <text>phosphonoacetaldehyde + H2O = acetaldehyde + phosphate + H(+)</text>
        <dbReference type="Rhea" id="RHEA:18905"/>
        <dbReference type="ChEBI" id="CHEBI:15343"/>
        <dbReference type="ChEBI" id="CHEBI:15377"/>
        <dbReference type="ChEBI" id="CHEBI:15378"/>
        <dbReference type="ChEBI" id="CHEBI:43474"/>
        <dbReference type="ChEBI" id="CHEBI:58383"/>
        <dbReference type="EC" id="3.11.1.1"/>
    </reaction>
</comment>
<dbReference type="Gene3D" id="1.10.150.240">
    <property type="entry name" value="Putative phosphatase, domain 2"/>
    <property type="match status" value="1"/>
</dbReference>
<evidence type="ECO:0000256" key="8">
    <source>
        <dbReference type="ARBA" id="ARBA00066472"/>
    </source>
</evidence>
<feature type="binding site" evidence="9">
    <location>
        <position position="24"/>
    </location>
    <ligand>
        <name>Mg(2+)</name>
        <dbReference type="ChEBI" id="CHEBI:18420"/>
    </ligand>
</feature>
<dbReference type="EMBL" id="PZZZ01000009">
    <property type="protein sequence ID" value="PTM91453.1"/>
    <property type="molecule type" value="Genomic_DNA"/>
</dbReference>
<keyword evidence="3 9" id="KW-0378">Hydrolase</keyword>
<evidence type="ECO:0000256" key="9">
    <source>
        <dbReference type="HAMAP-Rule" id="MF_01375"/>
    </source>
</evidence>
<feature type="binding site" evidence="9">
    <location>
        <position position="22"/>
    </location>
    <ligand>
        <name>Mg(2+)</name>
        <dbReference type="ChEBI" id="CHEBI:18420"/>
    </ligand>
</feature>
<dbReference type="PANTHER" id="PTHR43434:SF19">
    <property type="entry name" value="PHOSPHONOACETALDEHYDE HYDROLASE"/>
    <property type="match status" value="1"/>
</dbReference>
<feature type="active site" description="Schiff-base intermediate with substrate" evidence="9">
    <location>
        <position position="63"/>
    </location>
</feature>
<dbReference type="NCBIfam" id="TIGR01509">
    <property type="entry name" value="HAD-SF-IA-v3"/>
    <property type="match status" value="1"/>
</dbReference>
<evidence type="ECO:0000256" key="7">
    <source>
        <dbReference type="ARBA" id="ARBA00056573"/>
    </source>
</evidence>
<evidence type="ECO:0000256" key="3">
    <source>
        <dbReference type="ARBA" id="ARBA00022801"/>
    </source>
</evidence>
<dbReference type="GO" id="GO:0005829">
    <property type="term" value="C:cytosol"/>
    <property type="evidence" value="ECO:0007669"/>
    <property type="project" value="TreeGrafter"/>
</dbReference>
<dbReference type="InterPro" id="IPR006439">
    <property type="entry name" value="HAD-SF_hydro_IA"/>
</dbReference>
<comment type="subunit">
    <text evidence="1 9">Homodimer.</text>
</comment>
<dbReference type="HAMAP" id="MF_01375">
    <property type="entry name" value="PhnX"/>
    <property type="match status" value="1"/>
</dbReference>
<reference evidence="10 11" key="1">
    <citation type="submission" date="2018-04" db="EMBL/GenBank/DDBJ databases">
        <title>Genomic Encyclopedia of Type Strains, Phase IV (KMG-IV): sequencing the most valuable type-strain genomes for metagenomic binning, comparative biology and taxonomic classification.</title>
        <authorList>
            <person name="Goeker M."/>
        </authorList>
    </citation>
    <scope>NUCLEOTIDE SEQUENCE [LARGE SCALE GENOMIC DNA]</scope>
    <source>
        <strain evidence="10 11">DSM 7138</strain>
    </source>
</reference>
<feature type="binding site" evidence="9">
    <location>
        <position position="196"/>
    </location>
    <ligand>
        <name>Mg(2+)</name>
        <dbReference type="ChEBI" id="CHEBI:18420"/>
    </ligand>
</feature>
<dbReference type="OrthoDB" id="5504491at2"/>
<evidence type="ECO:0000256" key="6">
    <source>
        <dbReference type="ARBA" id="ARBA00052005"/>
    </source>
</evidence>
<comment type="similarity">
    <text evidence="9">Belongs to the HAD-like hydrolase superfamily. PhnX family.</text>
</comment>
<gene>
    <name evidence="9" type="primary">phnX</name>
    <name evidence="10" type="ORF">C7449_10957</name>
</gene>
<dbReference type="InterPro" id="IPR036412">
    <property type="entry name" value="HAD-like_sf"/>
</dbReference>
<proteinExistence type="inferred from homology"/>
<dbReference type="SFLD" id="SFLDG01129">
    <property type="entry name" value="C1.5:_HAD__Beta-PGM__Phosphata"/>
    <property type="match status" value="1"/>
</dbReference>
<comment type="caution">
    <text evidence="10">The sequence shown here is derived from an EMBL/GenBank/DDBJ whole genome shotgun (WGS) entry which is preliminary data.</text>
</comment>
<feature type="active site" description="Nucleophile" evidence="9">
    <location>
        <position position="22"/>
    </location>
</feature>
<comment type="function">
    <text evidence="7 9">Involved in phosphonate degradation.</text>
</comment>
<organism evidence="10 11">
    <name type="scientific">Mycoplana dimorpha</name>
    <dbReference type="NCBI Taxonomy" id="28320"/>
    <lineage>
        <taxon>Bacteria</taxon>
        <taxon>Pseudomonadati</taxon>
        <taxon>Pseudomonadota</taxon>
        <taxon>Alphaproteobacteria</taxon>
        <taxon>Hyphomicrobiales</taxon>
        <taxon>Rhizobiaceae</taxon>
        <taxon>Mycoplana</taxon>
    </lineage>
</organism>
<dbReference type="InterPro" id="IPR023198">
    <property type="entry name" value="PGP-like_dom2"/>
</dbReference>
<dbReference type="NCBIfam" id="TIGR01422">
    <property type="entry name" value="phosphonatase"/>
    <property type="match status" value="1"/>
</dbReference>
<protein>
    <recommendedName>
        <fullName evidence="8 9">Phosphonoacetaldehyde hydrolase</fullName>
        <shortName evidence="9">Phosphonatase</shortName>
        <ecNumber evidence="8 9">3.11.1.1</ecNumber>
    </recommendedName>
    <alternativeName>
        <fullName evidence="9">Phosphonoacetaldehyde phosphonohydrolase</fullName>
    </alternativeName>
</protein>
<sequence>MTNNTDNLGHNFRGPVSTVIFDWAGTVLDFGCIAPVAAFCAAFAEEGVPISEAEAREPMGAAKREHLEMILAQPAVAERWQAHKGSVCTQADVDRLYAAFLRIDEVQCERYSALIPGALETIAALRSRDIAIGSTTGYPRSVMDGLMPLAKAQGYEPDHCVTVSDVKRGRPYPDMVLDNAIALGASDVRACVVVDDSPTGLVSARAAGMWAIGIIASGNEIGLSLAEWQALDEKAQDGHRQRARRALLEAGAHYTIDTIADLLPVIEAINGRLQAGEKP</sequence>
<dbReference type="Pfam" id="PF00702">
    <property type="entry name" value="Hydrolase"/>
    <property type="match status" value="1"/>
</dbReference>